<name>A0A918HEA1_9ACTN</name>
<evidence type="ECO:0000313" key="2">
    <source>
        <dbReference type="EMBL" id="GGT58147.1"/>
    </source>
</evidence>
<sequence>MSPENGAQPHEIDQAVLDGQAPYHRRALAFYDLVVFRGSAPWFWRCHPSNFEQLYRTSIGAKHLEIGVGTGYLLSRTRFPVSNPKVTLADLNPATLDFTAQRLRFVETTKVVANALEPLPVPDESHDSAALSFLLHCIPGSLRDKGVAIKHAAAAVKPGGTVFGSTVLSSGVPVTRAGRWLMGNLNAKGVFHNDQDSLGDLRAQLEQNFDDFELVTRGSVGLFRARKPK</sequence>
<dbReference type="InterPro" id="IPR016584">
    <property type="entry name" value="MeTrfase_VrtF"/>
</dbReference>
<accession>A0A918HEA1</accession>
<reference evidence="2" key="1">
    <citation type="journal article" date="2014" name="Int. J. Syst. Evol. Microbiol.">
        <title>Complete genome sequence of Corynebacterium casei LMG S-19264T (=DSM 44701T), isolated from a smear-ripened cheese.</title>
        <authorList>
            <consortium name="US DOE Joint Genome Institute (JGI-PGF)"/>
            <person name="Walter F."/>
            <person name="Albersmeier A."/>
            <person name="Kalinowski J."/>
            <person name="Ruckert C."/>
        </authorList>
    </citation>
    <scope>NUCLEOTIDE SEQUENCE</scope>
    <source>
        <strain evidence="2">JCM 4125</strain>
    </source>
</reference>
<dbReference type="GO" id="GO:0032259">
    <property type="term" value="P:methylation"/>
    <property type="evidence" value="ECO:0007669"/>
    <property type="project" value="UniProtKB-KW"/>
</dbReference>
<organism evidence="2 3">
    <name type="scientific">Streptomyces phaeofaciens</name>
    <dbReference type="NCBI Taxonomy" id="68254"/>
    <lineage>
        <taxon>Bacteria</taxon>
        <taxon>Bacillati</taxon>
        <taxon>Actinomycetota</taxon>
        <taxon>Actinomycetes</taxon>
        <taxon>Kitasatosporales</taxon>
        <taxon>Streptomycetaceae</taxon>
        <taxon>Streptomyces</taxon>
    </lineage>
</organism>
<dbReference type="SUPFAM" id="SSF53335">
    <property type="entry name" value="S-adenosyl-L-methionine-dependent methyltransferases"/>
    <property type="match status" value="1"/>
</dbReference>
<keyword evidence="2" id="KW-0489">Methyltransferase</keyword>
<dbReference type="EMBL" id="BMSA01000011">
    <property type="protein sequence ID" value="GGT58147.1"/>
    <property type="molecule type" value="Genomic_DNA"/>
</dbReference>
<dbReference type="RefSeq" id="WP_189712598.1">
    <property type="nucleotide sequence ID" value="NZ_BMSA01000011.1"/>
</dbReference>
<proteinExistence type="predicted"/>
<dbReference type="Pfam" id="PF08242">
    <property type="entry name" value="Methyltransf_12"/>
    <property type="match status" value="1"/>
</dbReference>
<dbReference type="CDD" id="cd02440">
    <property type="entry name" value="AdoMet_MTases"/>
    <property type="match status" value="1"/>
</dbReference>
<dbReference type="Proteomes" id="UP000646776">
    <property type="component" value="Unassembled WGS sequence"/>
</dbReference>
<evidence type="ECO:0000259" key="1">
    <source>
        <dbReference type="Pfam" id="PF08242"/>
    </source>
</evidence>
<evidence type="ECO:0000313" key="3">
    <source>
        <dbReference type="Proteomes" id="UP000646776"/>
    </source>
</evidence>
<dbReference type="InterPro" id="IPR029063">
    <property type="entry name" value="SAM-dependent_MTases_sf"/>
</dbReference>
<dbReference type="PIRSF" id="PIRSF011491">
    <property type="entry name" value="Mtase_YbcY_prd"/>
    <property type="match status" value="1"/>
</dbReference>
<comment type="caution">
    <text evidence="2">The sequence shown here is derived from an EMBL/GenBank/DDBJ whole genome shotgun (WGS) entry which is preliminary data.</text>
</comment>
<gene>
    <name evidence="2" type="ORF">GCM10010226_39150</name>
</gene>
<keyword evidence="2" id="KW-0808">Transferase</keyword>
<dbReference type="GO" id="GO:0008168">
    <property type="term" value="F:methyltransferase activity"/>
    <property type="evidence" value="ECO:0007669"/>
    <property type="project" value="UniProtKB-KW"/>
</dbReference>
<dbReference type="InterPro" id="IPR013217">
    <property type="entry name" value="Methyltransf_12"/>
</dbReference>
<reference evidence="2" key="2">
    <citation type="submission" date="2020-09" db="EMBL/GenBank/DDBJ databases">
        <authorList>
            <person name="Sun Q."/>
            <person name="Ohkuma M."/>
        </authorList>
    </citation>
    <scope>NUCLEOTIDE SEQUENCE</scope>
    <source>
        <strain evidence="2">JCM 4125</strain>
    </source>
</reference>
<dbReference type="AlphaFoldDB" id="A0A918HEA1"/>
<dbReference type="Gene3D" id="3.40.50.150">
    <property type="entry name" value="Vaccinia Virus protein VP39"/>
    <property type="match status" value="1"/>
</dbReference>
<keyword evidence="3" id="KW-1185">Reference proteome</keyword>
<protein>
    <submittedName>
        <fullName evidence="2">Methyltransferase</fullName>
    </submittedName>
</protein>
<feature type="domain" description="Methyltransferase type 12" evidence="1">
    <location>
        <begin position="64"/>
        <end position="161"/>
    </location>
</feature>